<evidence type="ECO:0000256" key="13">
    <source>
        <dbReference type="SAM" id="MobiDB-lite"/>
    </source>
</evidence>
<dbReference type="PANTHER" id="PTHR43520:SF8">
    <property type="entry name" value="P-TYPE CU(+) TRANSPORTER"/>
    <property type="match status" value="1"/>
</dbReference>
<feature type="region of interest" description="Disordered" evidence="13">
    <location>
        <begin position="85"/>
        <end position="213"/>
    </location>
</feature>
<dbReference type="SFLD" id="SFLDS00003">
    <property type="entry name" value="Haloacid_Dehalogenase"/>
    <property type="match status" value="1"/>
</dbReference>
<evidence type="ECO:0000256" key="8">
    <source>
        <dbReference type="ARBA" id="ARBA00022989"/>
    </source>
</evidence>
<keyword evidence="12" id="KW-1003">Cell membrane</keyword>
<dbReference type="SFLD" id="SFLDF00027">
    <property type="entry name" value="p-type_atpase"/>
    <property type="match status" value="1"/>
</dbReference>
<evidence type="ECO:0000256" key="4">
    <source>
        <dbReference type="ARBA" id="ARBA00022723"/>
    </source>
</evidence>
<evidence type="ECO:0000256" key="3">
    <source>
        <dbReference type="ARBA" id="ARBA00022692"/>
    </source>
</evidence>
<dbReference type="AlphaFoldDB" id="A0AAX2S9W4"/>
<dbReference type="InterPro" id="IPR017969">
    <property type="entry name" value="Heavy-metal-associated_CS"/>
</dbReference>
<dbReference type="SFLD" id="SFLDG00002">
    <property type="entry name" value="C1.7:_P-type_atpase_like"/>
    <property type="match status" value="1"/>
</dbReference>
<dbReference type="PRINTS" id="PR00119">
    <property type="entry name" value="CATATPASE"/>
</dbReference>
<gene>
    <name evidence="15" type="ORF">E4P33_09935</name>
</gene>
<feature type="transmembrane region" description="Helical" evidence="12">
    <location>
        <begin position="246"/>
        <end position="264"/>
    </location>
</feature>
<dbReference type="InterPro" id="IPR044492">
    <property type="entry name" value="P_typ_ATPase_HD_dom"/>
</dbReference>
<name>A0AAX2S9W4_KOCRH</name>
<protein>
    <recommendedName>
        <fullName evidence="11">Cation-transporting P-type ATPase B</fullName>
    </recommendedName>
</protein>
<evidence type="ECO:0000256" key="9">
    <source>
        <dbReference type="ARBA" id="ARBA00023136"/>
    </source>
</evidence>
<dbReference type="Pfam" id="PF00122">
    <property type="entry name" value="E1-E2_ATPase"/>
    <property type="match status" value="1"/>
</dbReference>
<dbReference type="Gene3D" id="2.70.150.10">
    <property type="entry name" value="Calcium-transporting ATPase, cytoplasmic transduction domain A"/>
    <property type="match status" value="1"/>
</dbReference>
<keyword evidence="4 12" id="KW-0479">Metal-binding</keyword>
<comment type="caution">
    <text evidence="15">The sequence shown here is derived from an EMBL/GenBank/DDBJ whole genome shotgun (WGS) entry which is preliminary data.</text>
</comment>
<dbReference type="NCBIfam" id="TIGR01525">
    <property type="entry name" value="ATPase-IB_hvy"/>
    <property type="match status" value="1"/>
</dbReference>
<feature type="transmembrane region" description="Helical" evidence="12">
    <location>
        <begin position="504"/>
        <end position="525"/>
    </location>
</feature>
<comment type="subcellular location">
    <subcellularLocation>
        <location evidence="1">Cell membrane</location>
        <topology evidence="1">Multi-pass membrane protein</topology>
    </subcellularLocation>
</comment>
<feature type="transmembrane region" description="Helical" evidence="12">
    <location>
        <begin position="223"/>
        <end position="240"/>
    </location>
</feature>
<dbReference type="EMBL" id="SPNK01000012">
    <property type="protein sequence ID" value="TFH99851.1"/>
    <property type="molecule type" value="Genomic_DNA"/>
</dbReference>
<accession>A0AAX2S9W4</accession>
<dbReference type="PANTHER" id="PTHR43520">
    <property type="entry name" value="ATP7, ISOFORM B"/>
    <property type="match status" value="1"/>
</dbReference>
<keyword evidence="16" id="KW-1185">Reference proteome</keyword>
<evidence type="ECO:0000256" key="11">
    <source>
        <dbReference type="ARBA" id="ARBA00074171"/>
    </source>
</evidence>
<feature type="transmembrane region" description="Helical" evidence="12">
    <location>
        <begin position="322"/>
        <end position="341"/>
    </location>
</feature>
<dbReference type="NCBIfam" id="TIGR01494">
    <property type="entry name" value="ATPase_P-type"/>
    <property type="match status" value="1"/>
</dbReference>
<keyword evidence="5 12" id="KW-0547">Nucleotide-binding</keyword>
<evidence type="ECO:0000313" key="15">
    <source>
        <dbReference type="EMBL" id="TFH99851.1"/>
    </source>
</evidence>
<keyword evidence="9 12" id="KW-0472">Membrane</keyword>
<dbReference type="PROSITE" id="PS50846">
    <property type="entry name" value="HMA_2"/>
    <property type="match status" value="1"/>
</dbReference>
<dbReference type="InterPro" id="IPR036163">
    <property type="entry name" value="HMA_dom_sf"/>
</dbReference>
<dbReference type="PROSITE" id="PS00154">
    <property type="entry name" value="ATPASE_E1_E2"/>
    <property type="match status" value="1"/>
</dbReference>
<dbReference type="InterPro" id="IPR023214">
    <property type="entry name" value="HAD_sf"/>
</dbReference>
<organism evidence="15 16">
    <name type="scientific">Kocuria rhizophila</name>
    <dbReference type="NCBI Taxonomy" id="72000"/>
    <lineage>
        <taxon>Bacteria</taxon>
        <taxon>Bacillati</taxon>
        <taxon>Actinomycetota</taxon>
        <taxon>Actinomycetes</taxon>
        <taxon>Micrococcales</taxon>
        <taxon>Micrococcaceae</taxon>
        <taxon>Kocuria</taxon>
    </lineage>
</organism>
<dbReference type="NCBIfam" id="TIGR01511">
    <property type="entry name" value="ATPase-IB1_Cu"/>
    <property type="match status" value="1"/>
</dbReference>
<evidence type="ECO:0000256" key="7">
    <source>
        <dbReference type="ARBA" id="ARBA00022967"/>
    </source>
</evidence>
<evidence type="ECO:0000313" key="16">
    <source>
        <dbReference type="Proteomes" id="UP000298017"/>
    </source>
</evidence>
<dbReference type="Gene3D" id="3.40.50.1000">
    <property type="entry name" value="HAD superfamily/HAD-like"/>
    <property type="match status" value="1"/>
</dbReference>
<dbReference type="GO" id="GO:0016887">
    <property type="term" value="F:ATP hydrolysis activity"/>
    <property type="evidence" value="ECO:0007669"/>
    <property type="project" value="InterPro"/>
</dbReference>
<dbReference type="GO" id="GO:0005507">
    <property type="term" value="F:copper ion binding"/>
    <property type="evidence" value="ECO:0007669"/>
    <property type="project" value="TreeGrafter"/>
</dbReference>
<evidence type="ECO:0000256" key="2">
    <source>
        <dbReference type="ARBA" id="ARBA00006024"/>
    </source>
</evidence>
<comment type="similarity">
    <text evidence="2 12">Belongs to the cation transport ATPase (P-type) (TC 3.A.3) family. Type IB subfamily.</text>
</comment>
<feature type="compositionally biased region" description="Low complexity" evidence="13">
    <location>
        <begin position="113"/>
        <end position="130"/>
    </location>
</feature>
<evidence type="ECO:0000256" key="1">
    <source>
        <dbReference type="ARBA" id="ARBA00004651"/>
    </source>
</evidence>
<dbReference type="PROSITE" id="PS01047">
    <property type="entry name" value="HMA_1"/>
    <property type="match status" value="1"/>
</dbReference>
<reference evidence="15 16" key="1">
    <citation type="submission" date="2019-03" db="EMBL/GenBank/DDBJ databases">
        <title>Genome Sequencing and Assembly of Various Microbes Isolated from Alder Root Nodule.</title>
        <authorList>
            <person name="Swanson E."/>
            <person name="Sevigny J.L."/>
            <person name="Pesce C."/>
            <person name="Davis I."/>
            <person name="Kleiner V."/>
            <person name="Tisa L."/>
        </authorList>
    </citation>
    <scope>NUCLEOTIDE SEQUENCE [LARGE SCALE GENOMIC DNA]</scope>
    <source>
        <strain evidence="15 16">4R-31</strain>
    </source>
</reference>
<evidence type="ECO:0000259" key="14">
    <source>
        <dbReference type="PROSITE" id="PS50846"/>
    </source>
</evidence>
<dbReference type="GO" id="GO:0043682">
    <property type="term" value="F:P-type divalent copper transporter activity"/>
    <property type="evidence" value="ECO:0007669"/>
    <property type="project" value="TreeGrafter"/>
</dbReference>
<dbReference type="InterPro" id="IPR006121">
    <property type="entry name" value="HMA_dom"/>
</dbReference>
<dbReference type="GO" id="GO:0005886">
    <property type="term" value="C:plasma membrane"/>
    <property type="evidence" value="ECO:0007669"/>
    <property type="project" value="UniProtKB-SubCell"/>
</dbReference>
<feature type="domain" description="HMA" evidence="14">
    <location>
        <begin position="20"/>
        <end position="84"/>
    </location>
</feature>
<dbReference type="InterPro" id="IPR023298">
    <property type="entry name" value="ATPase_P-typ_TM_dom_sf"/>
</dbReference>
<dbReference type="InterPro" id="IPR001757">
    <property type="entry name" value="P_typ_ATPase"/>
</dbReference>
<dbReference type="Proteomes" id="UP000298017">
    <property type="component" value="Unassembled WGS sequence"/>
</dbReference>
<feature type="transmembrane region" description="Helical" evidence="12">
    <location>
        <begin position="479"/>
        <end position="498"/>
    </location>
</feature>
<dbReference type="SUPFAM" id="SSF55008">
    <property type="entry name" value="HMA, heavy metal-associated domain"/>
    <property type="match status" value="1"/>
</dbReference>
<feature type="transmembrane region" description="Helical" evidence="12">
    <location>
        <begin position="284"/>
        <end position="302"/>
    </location>
</feature>
<dbReference type="CDD" id="cd00371">
    <property type="entry name" value="HMA"/>
    <property type="match status" value="1"/>
</dbReference>
<dbReference type="Gene3D" id="3.30.70.100">
    <property type="match status" value="1"/>
</dbReference>
<dbReference type="Gene3D" id="3.40.1110.10">
    <property type="entry name" value="Calcium-transporting ATPase, cytoplasmic domain N"/>
    <property type="match status" value="1"/>
</dbReference>
<feature type="transmembrane region" description="Helical" evidence="12">
    <location>
        <begin position="846"/>
        <end position="863"/>
    </location>
</feature>
<evidence type="ECO:0000256" key="10">
    <source>
        <dbReference type="ARBA" id="ARBA00049360"/>
    </source>
</evidence>
<feature type="compositionally biased region" description="Low complexity" evidence="13">
    <location>
        <begin position="149"/>
        <end position="174"/>
    </location>
</feature>
<dbReference type="InterPro" id="IPR036412">
    <property type="entry name" value="HAD-like_sf"/>
</dbReference>
<dbReference type="GO" id="GO:0055070">
    <property type="term" value="P:copper ion homeostasis"/>
    <property type="evidence" value="ECO:0007669"/>
    <property type="project" value="TreeGrafter"/>
</dbReference>
<proteinExistence type="inferred from homology"/>
<dbReference type="Pfam" id="PF00403">
    <property type="entry name" value="HMA"/>
    <property type="match status" value="1"/>
</dbReference>
<dbReference type="SUPFAM" id="SSF81665">
    <property type="entry name" value="Calcium ATPase, transmembrane domain M"/>
    <property type="match status" value="1"/>
</dbReference>
<dbReference type="InterPro" id="IPR008250">
    <property type="entry name" value="ATPase_P-typ_transduc_dom_A_sf"/>
</dbReference>
<evidence type="ECO:0000256" key="12">
    <source>
        <dbReference type="RuleBase" id="RU362081"/>
    </source>
</evidence>
<dbReference type="InterPro" id="IPR018303">
    <property type="entry name" value="ATPase_P-typ_P_site"/>
</dbReference>
<dbReference type="RefSeq" id="WP_135010808.1">
    <property type="nucleotide sequence ID" value="NZ_SPNK01000012.1"/>
</dbReference>
<dbReference type="Pfam" id="PF00702">
    <property type="entry name" value="Hydrolase"/>
    <property type="match status" value="1"/>
</dbReference>
<keyword evidence="6 12" id="KW-0067">ATP-binding</keyword>
<dbReference type="FunFam" id="3.30.70.100:FF:000005">
    <property type="entry name" value="Copper-exporting P-type ATPase A"/>
    <property type="match status" value="1"/>
</dbReference>
<comment type="catalytic activity">
    <reaction evidence="10">
        <text>ATP + H2O = ADP + phosphate + H(+)</text>
        <dbReference type="Rhea" id="RHEA:13065"/>
        <dbReference type="ChEBI" id="CHEBI:15377"/>
        <dbReference type="ChEBI" id="CHEBI:15378"/>
        <dbReference type="ChEBI" id="CHEBI:30616"/>
        <dbReference type="ChEBI" id="CHEBI:43474"/>
        <dbReference type="ChEBI" id="CHEBI:456216"/>
    </reaction>
</comment>
<keyword evidence="7" id="KW-1278">Translocase</keyword>
<feature type="transmembrane region" description="Helical" evidence="12">
    <location>
        <begin position="821"/>
        <end position="840"/>
    </location>
</feature>
<dbReference type="InterPro" id="IPR023299">
    <property type="entry name" value="ATPase_P-typ_cyto_dom_N"/>
</dbReference>
<dbReference type="GO" id="GO:0005524">
    <property type="term" value="F:ATP binding"/>
    <property type="evidence" value="ECO:0007669"/>
    <property type="project" value="UniProtKB-UniRule"/>
</dbReference>
<dbReference type="FunFam" id="2.70.150.10:FF:000002">
    <property type="entry name" value="Copper-transporting ATPase 1, putative"/>
    <property type="match status" value="1"/>
</dbReference>
<dbReference type="CDD" id="cd02094">
    <property type="entry name" value="P-type_ATPase_Cu-like"/>
    <property type="match status" value="1"/>
</dbReference>
<dbReference type="PRINTS" id="PR00943">
    <property type="entry name" value="CUATPASE"/>
</dbReference>
<dbReference type="InterPro" id="IPR027256">
    <property type="entry name" value="P-typ_ATPase_IB"/>
</dbReference>
<keyword evidence="3 12" id="KW-0812">Transmembrane</keyword>
<dbReference type="SUPFAM" id="SSF56784">
    <property type="entry name" value="HAD-like"/>
    <property type="match status" value="1"/>
</dbReference>
<dbReference type="SUPFAM" id="SSF81653">
    <property type="entry name" value="Calcium ATPase, transduction domain A"/>
    <property type="match status" value="1"/>
</dbReference>
<sequence>MSDPTTSTDILDSEVHGPLRELELEISGMTCASCVGRIERKLRKIDGVDPAVNLALESATVKVPQDVSDEQIVDTVHRAGYEARITGGAQQSAPASQVRGGTGGPDAARGTTANPVPGASPAPSGTSPRGTDPESTGTPRQGGNPVSRATPDQADAPDATAGTTSSPASPDATSVGAVPPDARERTAGQPEDLEQGPAENEHRDPALETTPAQRRMNDLKRRFWVAAAFSVPVFVMSMVPGAQFPHWGWVAALLALPVVTWAAWPFHRATAVNARHLSTTMDTLVSLGVAAAYLFSLWHLVADPGMTAHAHPGAAMDMSGHQLYFESAALVTTFLLLGRWLEARAKSRSGEALKALLDLGAQQATVVAEDGTERTVPVSELRVGDTFAVRPGEKIATDAVVLEGESAVDASMLTGESMPVEVGPGDELTGATVNTTGRLLARATHVGSDTVLASMSRTVARAQATKAPVARLADRISSVFVPVVMGIALLTLVIWLLVTGDPNRAFVAAVSVLVIACPCALGLATPTAMLTGTGRGAQLGILITSAEVLEDTRSVDSVVMDKTGTVTHGEMAVSAVTPLNAWSKDQVLDLAAAVERYSEHPIAHAIVAATPHRYEVTRFESAPGGGVRGYVPDGMNARFVVVGRESWLHKNGVRLNTEESDALELARAGGTTTILVAVDGRLAGFIDLRDAVKDEAPAAIAELKDLGLRPILLTGDNAAVARSVAEQVGIDPADVIADVTPDGKVQAIEKLRSEGHVVAMVGDGVNDAPALTTSDLGIAMGSGTDAAMQAADITVVRSELTAVPLAIRLSRRTLSTIKSNLFWAFAYNTVAIPVAALGLLNPMVAGAAMAFSSVFVVLNSLRLRGFAR</sequence>
<dbReference type="InterPro" id="IPR059000">
    <property type="entry name" value="ATPase_P-type_domA"/>
</dbReference>
<evidence type="ECO:0000256" key="5">
    <source>
        <dbReference type="ARBA" id="ARBA00022741"/>
    </source>
</evidence>
<keyword evidence="8 12" id="KW-1133">Transmembrane helix</keyword>
<evidence type="ECO:0000256" key="6">
    <source>
        <dbReference type="ARBA" id="ARBA00022840"/>
    </source>
</evidence>